<dbReference type="EMBL" id="CP031263">
    <property type="protein sequence ID" value="AXH91414.1"/>
    <property type="molecule type" value="Genomic_DNA"/>
</dbReference>
<evidence type="ECO:0000313" key="2">
    <source>
        <dbReference type="EMBL" id="AXH91414.1"/>
    </source>
</evidence>
<dbReference type="InterPro" id="IPR011528">
    <property type="entry name" value="NERD"/>
</dbReference>
<sequence>MILVPDLTDIVKNAESDAERRVARLLREATGDLDAVAFYSVKLRSHAYKQQAEADFVVLWKKCLIVVEVKGGGVRRHDGVWYSVDRRNDWHKLSSSPMEQAQSAMYALRDILREEGVGWFAHEAVVITPDIDTPPHSVEWQPSHWLAKDEMTVEGLTQALDTITGAARRPPAGQRIARADDLRTRLFGEFTRMPVIDAQRGAVIEEQNRATAGQARVLAALARNPRVMVFGGAGTGKSLVLVEAAKQESGEGRSVLITFHSPELLQFFAPHVASRDIAVLPFVQLTSDQVYDVVFIDEAQDLMDAEMMDRLDAVVVGGRDRGRWRMFLDSNNQSHVDGGFDDDVFELVASEALSVDLELNVRNTQAIVHMVQEYLGADVGDPGIVHGEKVRWHTSDGAAAVAAAETVAEQLVADGVRRKDIWIIKTDSTAAPTVTPQGFTLTSPRYAKGLEAESVVLCDLPESFDDAGTAAFYVAVTRARVSLDILVTKDDRRRLQQLVRQRLVKK</sequence>
<accession>A0A6N3K489</accession>
<dbReference type="RefSeq" id="WP_013284932.1">
    <property type="nucleotide sequence ID" value="NZ_CP031263.1"/>
</dbReference>
<protein>
    <submittedName>
        <fullName evidence="2">NERD nuclease</fullName>
    </submittedName>
</protein>
<proteinExistence type="predicted"/>
<dbReference type="SUPFAM" id="SSF52540">
    <property type="entry name" value="P-loop containing nucleoside triphosphate hydrolases"/>
    <property type="match status" value="1"/>
</dbReference>
<dbReference type="Gene3D" id="3.40.50.300">
    <property type="entry name" value="P-loop containing nucleotide triphosphate hydrolases"/>
    <property type="match status" value="2"/>
</dbReference>
<dbReference type="Pfam" id="PF08378">
    <property type="entry name" value="NERD"/>
    <property type="match status" value="1"/>
</dbReference>
<gene>
    <name evidence="2" type="ORF">DVH21_16575</name>
</gene>
<feature type="domain" description="NERD" evidence="1">
    <location>
        <begin position="16"/>
        <end position="128"/>
    </location>
</feature>
<reference evidence="2 3" key="1">
    <citation type="submission" date="2018-07" db="EMBL/GenBank/DDBJ databases">
        <authorList>
            <person name="Ye Y."/>
        </authorList>
    </citation>
    <scope>NUCLEOTIDE SEQUENCE [LARGE SCALE GENOMIC DNA]</scope>
    <source>
        <strain evidence="3">H14(2018)</strain>
    </source>
</reference>
<reference evidence="2 3" key="2">
    <citation type="submission" date="2018-08" db="EMBL/GenBank/DDBJ databases">
        <title>Streptomyces kandeliansis sp. nov., an endophytic bacterium isolated from mangrove plant.</title>
        <authorList>
            <person name="Wang R."/>
        </authorList>
    </citation>
    <scope>NUCLEOTIDE SEQUENCE [LARGE SCALE GENOMIC DNA]</scope>
    <source>
        <strain evidence="3">H14(2018)</strain>
    </source>
</reference>
<dbReference type="OMA" id="RWRMFLD"/>
<evidence type="ECO:0000313" key="3">
    <source>
        <dbReference type="Proteomes" id="UP000253958"/>
    </source>
</evidence>
<name>A0A6N3K489_9ACTN</name>
<dbReference type="Proteomes" id="UP000253958">
    <property type="component" value="Chromosome"/>
</dbReference>
<dbReference type="AlphaFoldDB" id="A0A6N3K489"/>
<evidence type="ECO:0000259" key="1">
    <source>
        <dbReference type="Pfam" id="PF08378"/>
    </source>
</evidence>
<dbReference type="InterPro" id="IPR027417">
    <property type="entry name" value="P-loop_NTPase"/>
</dbReference>
<organism evidence="2 3">
    <name type="scientific">Micromonospora aurantiaca</name>
    <name type="common">nom. illeg.</name>
    <dbReference type="NCBI Taxonomy" id="47850"/>
    <lineage>
        <taxon>Bacteria</taxon>
        <taxon>Bacillati</taxon>
        <taxon>Actinomycetota</taxon>
        <taxon>Actinomycetes</taxon>
        <taxon>Micromonosporales</taxon>
        <taxon>Micromonosporaceae</taxon>
        <taxon>Micromonospora</taxon>
    </lineage>
</organism>